<evidence type="ECO:0000256" key="7">
    <source>
        <dbReference type="HAMAP-Rule" id="MF_00376"/>
    </source>
</evidence>
<evidence type="ECO:0000256" key="10">
    <source>
        <dbReference type="PROSITE-ProRule" id="PRU00182"/>
    </source>
</evidence>
<keyword evidence="7" id="KW-0963">Cytoplasm</keyword>
<feature type="domain" description="Pseudouridine synthase RsuA/RluA-like" evidence="11">
    <location>
        <begin position="99"/>
        <end position="253"/>
    </location>
</feature>
<keyword evidence="7" id="KW-0808">Transferase</keyword>
<dbReference type="PROSITE" id="PS51219">
    <property type="entry name" value="DPCK"/>
    <property type="match status" value="1"/>
</dbReference>
<dbReference type="PANTHER" id="PTHR21600:SF44">
    <property type="entry name" value="RIBOSOMAL LARGE SUBUNIT PSEUDOURIDINE SYNTHASE D"/>
    <property type="match status" value="1"/>
</dbReference>
<evidence type="ECO:0000256" key="8">
    <source>
        <dbReference type="NCBIfam" id="TIGR00152"/>
    </source>
</evidence>
<dbReference type="SUPFAM" id="SSF55120">
    <property type="entry name" value="Pseudouridine synthase"/>
    <property type="match status" value="1"/>
</dbReference>
<dbReference type="InterPro" id="IPR036986">
    <property type="entry name" value="S4_RNA-bd_sf"/>
</dbReference>
<dbReference type="HOGENOM" id="CLU_488117_0_0_7"/>
<dbReference type="CDD" id="cd02022">
    <property type="entry name" value="DPCK"/>
    <property type="match status" value="1"/>
</dbReference>
<feature type="binding site" evidence="7">
    <location>
        <begin position="336"/>
        <end position="341"/>
    </location>
    <ligand>
        <name>ATP</name>
        <dbReference type="ChEBI" id="CHEBI:30616"/>
    </ligand>
</feature>
<evidence type="ECO:0000259" key="11">
    <source>
        <dbReference type="Pfam" id="PF00849"/>
    </source>
</evidence>
<keyword evidence="10" id="KW-0694">RNA-binding</keyword>
<dbReference type="HAMAP" id="MF_00376">
    <property type="entry name" value="Dephospho_CoA_kinase"/>
    <property type="match status" value="1"/>
</dbReference>
<dbReference type="Pfam" id="PF01121">
    <property type="entry name" value="CoaE"/>
    <property type="match status" value="1"/>
</dbReference>
<protein>
    <recommendedName>
        <fullName evidence="7 8">Dephospho-CoA kinase</fullName>
        <ecNumber evidence="7 8">2.7.1.24</ecNumber>
    </recommendedName>
    <alternativeName>
        <fullName evidence="7">Dephosphocoenzyme A kinase</fullName>
    </alternativeName>
</protein>
<dbReference type="GO" id="GO:0003723">
    <property type="term" value="F:RNA binding"/>
    <property type="evidence" value="ECO:0007669"/>
    <property type="project" value="UniProtKB-KW"/>
</dbReference>
<dbReference type="UniPathway" id="UPA00241">
    <property type="reaction ID" value="UER00356"/>
</dbReference>
<dbReference type="Proteomes" id="UP000001052">
    <property type="component" value="Chromosome"/>
</dbReference>
<comment type="subcellular location">
    <subcellularLocation>
        <location evidence="7">Cytoplasm</location>
    </subcellularLocation>
</comment>
<evidence type="ECO:0000256" key="1">
    <source>
        <dbReference type="ARBA" id="ARBA00009018"/>
    </source>
</evidence>
<evidence type="ECO:0000256" key="3">
    <source>
        <dbReference type="ARBA" id="ARBA00022741"/>
    </source>
</evidence>
<dbReference type="PANTHER" id="PTHR21600">
    <property type="entry name" value="MITOCHONDRIAL RNA PSEUDOURIDINE SYNTHASE"/>
    <property type="match status" value="1"/>
</dbReference>
<dbReference type="InterPro" id="IPR027417">
    <property type="entry name" value="P-loop_NTPase"/>
</dbReference>
<keyword evidence="13" id="KW-1185">Reference proteome</keyword>
<dbReference type="OrthoDB" id="128480at2"/>
<dbReference type="InterPro" id="IPR006145">
    <property type="entry name" value="PsdUridine_synth_RsuA/RluA"/>
</dbReference>
<evidence type="ECO:0000256" key="4">
    <source>
        <dbReference type="ARBA" id="ARBA00022840"/>
    </source>
</evidence>
<dbReference type="RefSeq" id="WP_015751440.1">
    <property type="nucleotide sequence ID" value="NC_013223.1"/>
</dbReference>
<keyword evidence="5 7" id="KW-0173">Coenzyme A biosynthesis</keyword>
<dbReference type="Gene3D" id="3.30.2350.10">
    <property type="entry name" value="Pseudouridine synthase"/>
    <property type="match status" value="1"/>
</dbReference>
<evidence type="ECO:0000256" key="5">
    <source>
        <dbReference type="ARBA" id="ARBA00022993"/>
    </source>
</evidence>
<keyword evidence="6" id="KW-0413">Isomerase</keyword>
<comment type="similarity">
    <text evidence="2">Belongs to the pseudouridine synthase RluA family.</text>
</comment>
<dbReference type="eggNOG" id="COG0564">
    <property type="taxonomic scope" value="Bacteria"/>
</dbReference>
<dbReference type="CDD" id="cd02869">
    <property type="entry name" value="PseudoU_synth_RluA_like"/>
    <property type="match status" value="1"/>
</dbReference>
<dbReference type="Gene3D" id="3.10.290.10">
    <property type="entry name" value="RNA-binding S4 domain"/>
    <property type="match status" value="1"/>
</dbReference>
<feature type="active site" evidence="9">
    <location>
        <position position="148"/>
    </location>
</feature>
<dbReference type="GO" id="GO:0009982">
    <property type="term" value="F:pseudouridine synthase activity"/>
    <property type="evidence" value="ECO:0007669"/>
    <property type="project" value="InterPro"/>
</dbReference>
<dbReference type="AlphaFoldDB" id="C8X1I9"/>
<dbReference type="GO" id="GO:0015937">
    <property type="term" value="P:coenzyme A biosynthetic process"/>
    <property type="evidence" value="ECO:0007669"/>
    <property type="project" value="UniProtKB-UniRule"/>
</dbReference>
<gene>
    <name evidence="7" type="primary">coaE</name>
    <name evidence="12" type="ordered locus">Dret_0998</name>
</gene>
<comment type="pathway">
    <text evidence="7">Cofactor biosynthesis; coenzyme A biosynthesis; CoA from (R)-pantothenate: step 5/5.</text>
</comment>
<evidence type="ECO:0000256" key="6">
    <source>
        <dbReference type="ARBA" id="ARBA00023235"/>
    </source>
</evidence>
<reference evidence="12 13" key="2">
    <citation type="journal article" date="2010" name="Stand. Genomic Sci.">
        <title>Complete genome sequence of Desulfohalobium retbaense type strain (HR(100)).</title>
        <authorList>
            <person name="Spring S."/>
            <person name="Nolan M."/>
            <person name="Lapidus A."/>
            <person name="Glavina Del Rio T."/>
            <person name="Copeland A."/>
            <person name="Tice H."/>
            <person name="Cheng J.F."/>
            <person name="Lucas S."/>
            <person name="Land M."/>
            <person name="Chen F."/>
            <person name="Bruce D."/>
            <person name="Goodwin L."/>
            <person name="Pitluck S."/>
            <person name="Ivanova N."/>
            <person name="Mavromatis K."/>
            <person name="Mikhailova N."/>
            <person name="Pati A."/>
            <person name="Chen A."/>
            <person name="Palaniappan K."/>
            <person name="Hauser L."/>
            <person name="Chang Y.J."/>
            <person name="Jeffries C.D."/>
            <person name="Munk C."/>
            <person name="Kiss H."/>
            <person name="Chain P."/>
            <person name="Han C."/>
            <person name="Brettin T."/>
            <person name="Detter J.C."/>
            <person name="Schuler E."/>
            <person name="Goker M."/>
            <person name="Rohde M."/>
            <person name="Bristow J."/>
            <person name="Eisen J.A."/>
            <person name="Markowitz V."/>
            <person name="Hugenholtz P."/>
            <person name="Kyrpides N.C."/>
            <person name="Klenk H.P."/>
        </authorList>
    </citation>
    <scope>NUCLEOTIDE SEQUENCE [LARGE SCALE GENOMIC DNA]</scope>
    <source>
        <strain evidence="12 13">DSM 5692</strain>
    </source>
</reference>
<dbReference type="EMBL" id="CP001734">
    <property type="protein sequence ID" value="ACV68286.1"/>
    <property type="molecule type" value="Genomic_DNA"/>
</dbReference>
<evidence type="ECO:0000313" key="13">
    <source>
        <dbReference type="Proteomes" id="UP000001052"/>
    </source>
</evidence>
<dbReference type="InterPro" id="IPR020103">
    <property type="entry name" value="PsdUridine_synth_cat_dom_sf"/>
</dbReference>
<name>C8X1I9_DESRD</name>
<comment type="similarity">
    <text evidence="1 7">Belongs to the CoaE family.</text>
</comment>
<dbReference type="GO" id="GO:0004140">
    <property type="term" value="F:dephospho-CoA kinase activity"/>
    <property type="evidence" value="ECO:0007669"/>
    <property type="project" value="UniProtKB-UniRule"/>
</dbReference>
<dbReference type="KEGG" id="drt:Dret_0998"/>
<dbReference type="InterPro" id="IPR050188">
    <property type="entry name" value="RluA_PseudoU_synthase"/>
</dbReference>
<dbReference type="Gene3D" id="3.40.50.300">
    <property type="entry name" value="P-loop containing nucleotide triphosphate hydrolases"/>
    <property type="match status" value="1"/>
</dbReference>
<dbReference type="GO" id="GO:0005524">
    <property type="term" value="F:ATP binding"/>
    <property type="evidence" value="ECO:0007669"/>
    <property type="project" value="UniProtKB-UniRule"/>
</dbReference>
<proteinExistence type="inferred from homology"/>
<dbReference type="GO" id="GO:0140098">
    <property type="term" value="F:catalytic activity, acting on RNA"/>
    <property type="evidence" value="ECO:0007669"/>
    <property type="project" value="UniProtKB-ARBA"/>
</dbReference>
<dbReference type="NCBIfam" id="TIGR00005">
    <property type="entry name" value="rluA_subfam"/>
    <property type="match status" value="1"/>
</dbReference>
<dbReference type="Pfam" id="PF00849">
    <property type="entry name" value="PseudoU_synth_2"/>
    <property type="match status" value="1"/>
</dbReference>
<comment type="function">
    <text evidence="7">Catalyzes the phosphorylation of the 3'-hydroxyl group of dephosphocoenzyme A to form coenzyme A.</text>
</comment>
<comment type="catalytic activity">
    <reaction evidence="7">
        <text>3'-dephospho-CoA + ATP = ADP + CoA + H(+)</text>
        <dbReference type="Rhea" id="RHEA:18245"/>
        <dbReference type="ChEBI" id="CHEBI:15378"/>
        <dbReference type="ChEBI" id="CHEBI:30616"/>
        <dbReference type="ChEBI" id="CHEBI:57287"/>
        <dbReference type="ChEBI" id="CHEBI:57328"/>
        <dbReference type="ChEBI" id="CHEBI:456216"/>
        <dbReference type="EC" id="2.7.1.24"/>
    </reaction>
</comment>
<evidence type="ECO:0000256" key="2">
    <source>
        <dbReference type="ARBA" id="ARBA00010876"/>
    </source>
</evidence>
<sequence>MRHRVPNDVQEEHAFVVEAGEAGKRLDKFLSDRLADLGVSRSRISQWIRQERVRVAGALCLQGKTKVLNGQKVVLLAPSLQSGIKPEVGPVEVVYSDPDVVVVNKAAGVTVHPGTGCESGTLVHHLAALYPELARFDGERPGVVHRLDKDTSGLLTVALNESARLALTRSFARREVDKEYLTLVHGRPEAEGTVDHPLGRDPQSKIRMAVVPRGGKEALTRFKRVWTSPDGRVSLLRVRILTGRTHQIRVHMAYLGFPLVGDALYGPQAQAAFQRSRPLLARLAKHHMLHAWRLAFPHPRSGRMVCCEQAMPKAMWRLVLGCGRRVQRVGLTGMPGCGKSALLSELSDRGVLTWSADQEVRALYAPGGDGADLLARRFGDEILDDSGGVDKKALLARMQSRPGLHREVEELIHPLVRHRLEAFWTQTGNFRLAVAEAPLLFEAGWSAAREFDVVVGVHCSRRVRRARLQASRGWSESMLSGLESWQWTPRAKLSRCQFIVPNDEDRHMLARRAEMLMELLRRRRLRQIRSLWQDLQVYRHSRAVLDP</sequence>
<dbReference type="GO" id="GO:0000455">
    <property type="term" value="P:enzyme-directed rRNA pseudouridine synthesis"/>
    <property type="evidence" value="ECO:0007669"/>
    <property type="project" value="TreeGrafter"/>
</dbReference>
<keyword evidence="4 7" id="KW-0067">ATP-binding</keyword>
<dbReference type="NCBIfam" id="TIGR00152">
    <property type="entry name" value="dephospho-CoA kinase"/>
    <property type="match status" value="1"/>
</dbReference>
<dbReference type="EC" id="2.7.1.24" evidence="7 8"/>
<dbReference type="SUPFAM" id="SSF55174">
    <property type="entry name" value="Alpha-L RNA-binding motif"/>
    <property type="match status" value="1"/>
</dbReference>
<evidence type="ECO:0000256" key="9">
    <source>
        <dbReference type="PIRSR" id="PIRSR606225-1"/>
    </source>
</evidence>
<dbReference type="eggNOG" id="COG0237">
    <property type="taxonomic scope" value="Bacteria"/>
</dbReference>
<dbReference type="STRING" id="485915.Dret_0998"/>
<dbReference type="CDD" id="cd00165">
    <property type="entry name" value="S4"/>
    <property type="match status" value="1"/>
</dbReference>
<dbReference type="InterPro" id="IPR006225">
    <property type="entry name" value="PsdUridine_synth_RluC/D"/>
</dbReference>
<dbReference type="InterPro" id="IPR001977">
    <property type="entry name" value="Depp_CoAkinase"/>
</dbReference>
<dbReference type="GO" id="GO:0005737">
    <property type="term" value="C:cytoplasm"/>
    <property type="evidence" value="ECO:0007669"/>
    <property type="project" value="UniProtKB-SubCell"/>
</dbReference>
<keyword evidence="3 7" id="KW-0547">Nucleotide-binding</keyword>
<evidence type="ECO:0000313" key="12">
    <source>
        <dbReference type="EMBL" id="ACV68286.1"/>
    </source>
</evidence>
<organism evidence="12 13">
    <name type="scientific">Desulfohalobium retbaense (strain ATCC 49708 / DSM 5692 / JCM 16813 / HR100)</name>
    <dbReference type="NCBI Taxonomy" id="485915"/>
    <lineage>
        <taxon>Bacteria</taxon>
        <taxon>Pseudomonadati</taxon>
        <taxon>Thermodesulfobacteriota</taxon>
        <taxon>Desulfovibrionia</taxon>
        <taxon>Desulfovibrionales</taxon>
        <taxon>Desulfohalobiaceae</taxon>
        <taxon>Desulfohalobium</taxon>
    </lineage>
</organism>
<dbReference type="PROSITE" id="PS50889">
    <property type="entry name" value="S4"/>
    <property type="match status" value="1"/>
</dbReference>
<dbReference type="SUPFAM" id="SSF52540">
    <property type="entry name" value="P-loop containing nucleoside triphosphate hydrolases"/>
    <property type="match status" value="1"/>
</dbReference>
<accession>C8X1I9</accession>
<reference evidence="13" key="1">
    <citation type="submission" date="2009-09" db="EMBL/GenBank/DDBJ databases">
        <title>The complete chromosome of Desulfohalobium retbaense DSM 5692.</title>
        <authorList>
            <consortium name="US DOE Joint Genome Institute (JGI-PGF)"/>
            <person name="Lucas S."/>
            <person name="Copeland A."/>
            <person name="Lapidus A."/>
            <person name="Glavina del Rio T."/>
            <person name="Dalin E."/>
            <person name="Tice H."/>
            <person name="Bruce D."/>
            <person name="Goodwin L."/>
            <person name="Pitluck S."/>
            <person name="Kyrpides N."/>
            <person name="Mavromatis K."/>
            <person name="Ivanova N."/>
            <person name="Mikhailova N."/>
            <person name="Munk A.C."/>
            <person name="Brettin T."/>
            <person name="Detter J.C."/>
            <person name="Han C."/>
            <person name="Tapia R."/>
            <person name="Larimer F."/>
            <person name="Land M."/>
            <person name="Hauser L."/>
            <person name="Markowitz V."/>
            <person name="Cheng J.-F."/>
            <person name="Hugenholtz P."/>
            <person name="Woyke T."/>
            <person name="Wu D."/>
            <person name="Spring S."/>
            <person name="Klenk H.-P."/>
            <person name="Eisen J.A."/>
        </authorList>
    </citation>
    <scope>NUCLEOTIDE SEQUENCE [LARGE SCALE GENOMIC DNA]</scope>
    <source>
        <strain evidence="13">DSM 5692</strain>
    </source>
</reference>
<keyword evidence="7" id="KW-0418">Kinase</keyword>